<feature type="transmembrane region" description="Helical" evidence="2">
    <location>
        <begin position="40"/>
        <end position="62"/>
    </location>
</feature>
<dbReference type="CDD" id="cd05237">
    <property type="entry name" value="UDP_invert_4-6DH_SDR_e"/>
    <property type="match status" value="1"/>
</dbReference>
<evidence type="ECO:0000256" key="1">
    <source>
        <dbReference type="ARBA" id="ARBA00007430"/>
    </source>
</evidence>
<dbReference type="PANTHER" id="PTHR43318:SF1">
    <property type="entry name" value="POLYSACCHARIDE BIOSYNTHESIS PROTEIN EPSC-RELATED"/>
    <property type="match status" value="1"/>
</dbReference>
<protein>
    <submittedName>
        <fullName evidence="4">FlaA1/EpsC-like NDP-sugar epimerase</fullName>
    </submittedName>
</protein>
<evidence type="ECO:0000256" key="2">
    <source>
        <dbReference type="SAM" id="Phobius"/>
    </source>
</evidence>
<evidence type="ECO:0000259" key="3">
    <source>
        <dbReference type="Pfam" id="PF02719"/>
    </source>
</evidence>
<gene>
    <name evidence="4" type="ORF">SAMN05880501_101673</name>
</gene>
<keyword evidence="2" id="KW-0812">Transmembrane</keyword>
<keyword evidence="2" id="KW-0472">Membrane</keyword>
<dbReference type="InterPro" id="IPR051203">
    <property type="entry name" value="Polysaccharide_Synthase-Rel"/>
</dbReference>
<dbReference type="AlphaFoldDB" id="A0A285RHN1"/>
<organism evidence="4 5">
    <name type="scientific">Ureibacillus xyleni</name>
    <dbReference type="NCBI Taxonomy" id="614648"/>
    <lineage>
        <taxon>Bacteria</taxon>
        <taxon>Bacillati</taxon>
        <taxon>Bacillota</taxon>
        <taxon>Bacilli</taxon>
        <taxon>Bacillales</taxon>
        <taxon>Caryophanaceae</taxon>
        <taxon>Ureibacillus</taxon>
    </lineage>
</organism>
<keyword evidence="5" id="KW-1185">Reference proteome</keyword>
<dbReference type="Pfam" id="PF02719">
    <property type="entry name" value="Polysacc_synt_2"/>
    <property type="match status" value="1"/>
</dbReference>
<evidence type="ECO:0000313" key="5">
    <source>
        <dbReference type="Proteomes" id="UP000219636"/>
    </source>
</evidence>
<dbReference type="SUPFAM" id="SSF51735">
    <property type="entry name" value="NAD(P)-binding Rossmann-fold domains"/>
    <property type="match status" value="2"/>
</dbReference>
<evidence type="ECO:0000313" key="4">
    <source>
        <dbReference type="EMBL" id="SOB93591.1"/>
    </source>
</evidence>
<feature type="transmembrane region" description="Helical" evidence="2">
    <location>
        <begin position="74"/>
        <end position="99"/>
    </location>
</feature>
<proteinExistence type="inferred from homology"/>
<accession>A0A285RHN1</accession>
<feature type="domain" description="Polysaccharide biosynthesis protein CapD-like" evidence="3">
    <location>
        <begin position="281"/>
        <end position="563"/>
    </location>
</feature>
<feature type="transmembrane region" description="Helical" evidence="2">
    <location>
        <begin position="7"/>
        <end position="28"/>
    </location>
</feature>
<dbReference type="PANTHER" id="PTHR43318">
    <property type="entry name" value="UDP-N-ACETYLGLUCOSAMINE 4,6-DEHYDRATASE"/>
    <property type="match status" value="1"/>
</dbReference>
<dbReference type="InterPro" id="IPR003869">
    <property type="entry name" value="Polysac_CapD-like"/>
</dbReference>
<dbReference type="InterPro" id="IPR036291">
    <property type="entry name" value="NAD(P)-bd_dom_sf"/>
</dbReference>
<dbReference type="EMBL" id="OBMQ01000001">
    <property type="protein sequence ID" value="SOB93591.1"/>
    <property type="molecule type" value="Genomic_DNA"/>
</dbReference>
<dbReference type="Pfam" id="PF13727">
    <property type="entry name" value="CoA_binding_3"/>
    <property type="match status" value="1"/>
</dbReference>
<reference evidence="5" key="1">
    <citation type="submission" date="2017-08" db="EMBL/GenBank/DDBJ databases">
        <authorList>
            <person name="Varghese N."/>
            <person name="Submissions S."/>
        </authorList>
    </citation>
    <scope>NUCLEOTIDE SEQUENCE [LARGE SCALE GENOMIC DNA]</scope>
    <source>
        <strain evidence="5">JC22</strain>
    </source>
</reference>
<dbReference type="Gene3D" id="3.40.50.720">
    <property type="entry name" value="NAD(P)-binding Rossmann-like Domain"/>
    <property type="match status" value="2"/>
</dbReference>
<dbReference type="Proteomes" id="UP000219636">
    <property type="component" value="Unassembled WGS sequence"/>
</dbReference>
<dbReference type="RefSeq" id="WP_097072217.1">
    <property type="nucleotide sequence ID" value="NZ_OBMQ01000001.1"/>
</dbReference>
<name>A0A285RHN1_9BACL</name>
<comment type="similarity">
    <text evidence="1">Belongs to the polysaccharide synthase family.</text>
</comment>
<dbReference type="OrthoDB" id="9803111at2"/>
<sequence length="613" mass="69070">MNHTLRYFFFFTLDSIFVLSAIFISNWLVNYAPTFNLNSIIISSSLILLISHHIMAYFFHLYDRIWSVASVKELLVIGYSVSICVIITIFMQYVIYGLMFTKVMIITWLLHIVLIGGSRFLLRMLHDYRNIVKPQNKLKRVLIVGAGEAATLLIRSIKRNPNPEYLICAIVDDNPNKQNLTLLDVKVCGTTKDIPKIVEEKNIEEVILAIPSLGKAEISNIYEQCVRTKAVVKTMPKIEDIIIGKYKMNDVQEIRVEQLLGREEVKLNMQEISSKLLNKVILVTGAGGSIGSEICRQLLQFNPKKIILLGHGENSIYTIHLELIGKLRNSNVKIIPVIADIQDRERIFEVIQYYQPDVIYHAAAHKHVPLMEENPREAVKNNIFGTKNVAEAAHLFNVGKFVMISSDKAVKPANVMGATKRIAEMVIQNLALSSETIFTAVRFGNVLGSRGSVVPRFKAQIQAGGPVTVTDPEMTRYFMTIPEASRLVIQAGALAQGGEVFVLDMGEPIKIVDLAKNLIKLCGYTEKEIAITFTGIRPGEKLHEELLNEEEIQEQNIYPKIHVGKANTIEENELSALLDELQILENPELKQKLIDVANGKWNKKLIHSNFEAD</sequence>
<keyword evidence="2" id="KW-1133">Transmembrane helix</keyword>